<dbReference type="GO" id="GO:0005737">
    <property type="term" value="C:cytoplasm"/>
    <property type="evidence" value="ECO:0007669"/>
    <property type="project" value="TreeGrafter"/>
</dbReference>
<evidence type="ECO:0000259" key="3">
    <source>
        <dbReference type="Pfam" id="PF16124"/>
    </source>
</evidence>
<dbReference type="PANTHER" id="PTHR13710:SF155">
    <property type="entry name" value="ATP-DEPENDENT DNA HELICASE Q-LIKE 3"/>
    <property type="match status" value="1"/>
</dbReference>
<dbReference type="AlphaFoldDB" id="A0A8J5ETE5"/>
<reference evidence="4 5" key="1">
    <citation type="submission" date="2020-08" db="EMBL/GenBank/DDBJ databases">
        <title>Plant Genome Project.</title>
        <authorList>
            <person name="Zhang R.-G."/>
        </authorList>
    </citation>
    <scope>NUCLEOTIDE SEQUENCE [LARGE SCALE GENOMIC DNA]</scope>
    <source>
        <tissue evidence="4">Rhizome</tissue>
    </source>
</reference>
<evidence type="ECO:0000313" key="5">
    <source>
        <dbReference type="Proteomes" id="UP000734854"/>
    </source>
</evidence>
<protein>
    <recommendedName>
        <fullName evidence="3">ATP-dependent DNA helicase RecQ zinc-binding domain-containing protein</fullName>
    </recommendedName>
</protein>
<dbReference type="InterPro" id="IPR027417">
    <property type="entry name" value="P-loop_NTPase"/>
</dbReference>
<dbReference type="GO" id="GO:0000724">
    <property type="term" value="P:double-strand break repair via homologous recombination"/>
    <property type="evidence" value="ECO:0007669"/>
    <property type="project" value="TreeGrafter"/>
</dbReference>
<evidence type="ECO:0000313" key="4">
    <source>
        <dbReference type="EMBL" id="KAG6470056.1"/>
    </source>
</evidence>
<dbReference type="Proteomes" id="UP000734854">
    <property type="component" value="Unassembled WGS sequence"/>
</dbReference>
<dbReference type="Pfam" id="PF16124">
    <property type="entry name" value="RecQ_Zn_bind"/>
    <property type="match status" value="1"/>
</dbReference>
<keyword evidence="2" id="KW-0732">Signal</keyword>
<dbReference type="GO" id="GO:0043138">
    <property type="term" value="F:3'-5' DNA helicase activity"/>
    <property type="evidence" value="ECO:0007669"/>
    <property type="project" value="TreeGrafter"/>
</dbReference>
<feature type="domain" description="ATP-dependent DNA helicase RecQ zinc-binding" evidence="3">
    <location>
        <begin position="182"/>
        <end position="226"/>
    </location>
</feature>
<dbReference type="InterPro" id="IPR032284">
    <property type="entry name" value="RecQ_Zn-bd"/>
</dbReference>
<dbReference type="GO" id="GO:0009378">
    <property type="term" value="F:four-way junction helicase activity"/>
    <property type="evidence" value="ECO:0007669"/>
    <property type="project" value="TreeGrafter"/>
</dbReference>
<comment type="similarity">
    <text evidence="1">Belongs to the helicase family. RecQ subfamily.</text>
</comment>
<proteinExistence type="inferred from homology"/>
<feature type="signal peptide" evidence="2">
    <location>
        <begin position="1"/>
        <end position="19"/>
    </location>
</feature>
<feature type="chain" id="PRO_5035213395" description="ATP-dependent DNA helicase RecQ zinc-binding domain-containing protein" evidence="2">
    <location>
        <begin position="20"/>
        <end position="271"/>
    </location>
</feature>
<evidence type="ECO:0000256" key="2">
    <source>
        <dbReference type="SAM" id="SignalP"/>
    </source>
</evidence>
<dbReference type="EMBL" id="JACMSC010000021">
    <property type="protein sequence ID" value="KAG6470056.1"/>
    <property type="molecule type" value="Genomic_DNA"/>
</dbReference>
<dbReference type="GO" id="GO:0005694">
    <property type="term" value="C:chromosome"/>
    <property type="evidence" value="ECO:0007669"/>
    <property type="project" value="TreeGrafter"/>
</dbReference>
<organism evidence="4 5">
    <name type="scientific">Zingiber officinale</name>
    <name type="common">Ginger</name>
    <name type="synonym">Amomum zingiber</name>
    <dbReference type="NCBI Taxonomy" id="94328"/>
    <lineage>
        <taxon>Eukaryota</taxon>
        <taxon>Viridiplantae</taxon>
        <taxon>Streptophyta</taxon>
        <taxon>Embryophyta</taxon>
        <taxon>Tracheophyta</taxon>
        <taxon>Spermatophyta</taxon>
        <taxon>Magnoliopsida</taxon>
        <taxon>Liliopsida</taxon>
        <taxon>Zingiberales</taxon>
        <taxon>Zingiberaceae</taxon>
        <taxon>Zingiber</taxon>
    </lineage>
</organism>
<gene>
    <name evidence="4" type="ORF">ZIOFF_071076</name>
</gene>
<sequence length="271" mass="30660">MILLQVTWVIQLRQWSTLASLLAATDHKECLNQVVKLNGLSFLKKCLQEALGFGETIEPFMDLQAHCISSWGHDFRPSYHKLSSLRIHLPGVPILALTATVVSQVTNLFNLKTSWMIPMLISLIYSSLIEMHAQLFIVLSMPPALTYQLTCQRMAFRQQEFILHNATMKKRESSLPSGGLPEKSVATFTQMVEYYEGSGCHRGEILPSFGEQVSTSLCQKSCDSCKQPSIVVQHLKDLEGKTYSQKDKFFPILTKSSTYIPLEGQHTEFWN</sequence>
<evidence type="ECO:0000256" key="1">
    <source>
        <dbReference type="ARBA" id="ARBA00005446"/>
    </source>
</evidence>
<comment type="caution">
    <text evidence="4">The sequence shown here is derived from an EMBL/GenBank/DDBJ whole genome shotgun (WGS) entry which is preliminary data.</text>
</comment>
<dbReference type="InterPro" id="IPR036388">
    <property type="entry name" value="WH-like_DNA-bd_sf"/>
</dbReference>
<dbReference type="Gene3D" id="3.40.50.300">
    <property type="entry name" value="P-loop containing nucleotide triphosphate hydrolases"/>
    <property type="match status" value="1"/>
</dbReference>
<dbReference type="Gene3D" id="1.10.10.10">
    <property type="entry name" value="Winged helix-like DNA-binding domain superfamily/Winged helix DNA-binding domain"/>
    <property type="match status" value="1"/>
</dbReference>
<name>A0A8J5ETE5_ZINOF</name>
<keyword evidence="5" id="KW-1185">Reference proteome</keyword>
<dbReference type="PANTHER" id="PTHR13710">
    <property type="entry name" value="DNA HELICASE RECQ FAMILY MEMBER"/>
    <property type="match status" value="1"/>
</dbReference>
<accession>A0A8J5ETE5</accession>